<accession>A0AAU6VYG9</accession>
<organism evidence="1">
    <name type="scientific">Pseudomonas phage Pyxpy01</name>
    <dbReference type="NCBI Taxonomy" id="3138546"/>
    <lineage>
        <taxon>Viruses</taxon>
    </lineage>
</organism>
<proteinExistence type="predicted"/>
<dbReference type="EMBL" id="PP179310">
    <property type="protein sequence ID" value="XAI69420.1"/>
    <property type="molecule type" value="Genomic_DNA"/>
</dbReference>
<evidence type="ECO:0000313" key="1">
    <source>
        <dbReference type="EMBL" id="XAI69420.1"/>
    </source>
</evidence>
<name>A0AAU6VYG9_9VIRU</name>
<reference evidence="1" key="1">
    <citation type="journal article" date="2024" name="J. Gen. Virol.">
        <title>Novel phages of Pseudomonas syringae unveil numerous potential auxiliary metabolic genes.</title>
        <authorList>
            <person name="Feltin C."/>
            <person name="Garneau J.R."/>
            <person name="Morris C.E."/>
            <person name="Berard A."/>
            <person name="Torres-Barcelo C."/>
        </authorList>
    </citation>
    <scope>NUCLEOTIDE SEQUENCE</scope>
</reference>
<sequence>MLIFKYESKKAMKEAIGQPLKYEETSMFGPEYKPNGKLVGCNRPHLTGYKREFFANVTLVDGKITKVE</sequence>
<protein>
    <submittedName>
        <fullName evidence="1">Uncharacterized protein</fullName>
    </submittedName>
</protein>
<gene>
    <name evidence="1" type="ORF">Pyxpy01_00122</name>
</gene>